<keyword evidence="1" id="KW-0732">Signal</keyword>
<dbReference type="AlphaFoldDB" id="A0A965ZHS6"/>
<organism evidence="2 3">
    <name type="scientific">Mucilaginibacter agri</name>
    <dbReference type="NCBI Taxonomy" id="2695265"/>
    <lineage>
        <taxon>Bacteria</taxon>
        <taxon>Pseudomonadati</taxon>
        <taxon>Bacteroidota</taxon>
        <taxon>Sphingobacteriia</taxon>
        <taxon>Sphingobacteriales</taxon>
        <taxon>Sphingobacteriaceae</taxon>
        <taxon>Mucilaginibacter</taxon>
    </lineage>
</organism>
<accession>A0A965ZHS6</accession>
<dbReference type="RefSeq" id="WP_166587294.1">
    <property type="nucleotide sequence ID" value="NZ_WWEO01000044.1"/>
</dbReference>
<dbReference type="Proteomes" id="UP000638732">
    <property type="component" value="Unassembled WGS sequence"/>
</dbReference>
<dbReference type="EMBL" id="WWEO01000044">
    <property type="protein sequence ID" value="NCD71329.1"/>
    <property type="molecule type" value="Genomic_DNA"/>
</dbReference>
<evidence type="ECO:0000256" key="1">
    <source>
        <dbReference type="SAM" id="SignalP"/>
    </source>
</evidence>
<reference evidence="2" key="2">
    <citation type="submission" date="2020-10" db="EMBL/GenBank/DDBJ databases">
        <title>Mucilaginibacter sp. nov., isolated from soil.</title>
        <authorList>
            <person name="Jeon C.O."/>
        </authorList>
    </citation>
    <scope>NUCLEOTIDE SEQUENCE</scope>
    <source>
        <strain evidence="2">R11</strain>
    </source>
</reference>
<evidence type="ECO:0000313" key="3">
    <source>
        <dbReference type="Proteomes" id="UP000638732"/>
    </source>
</evidence>
<evidence type="ECO:0000313" key="2">
    <source>
        <dbReference type="EMBL" id="NCD71329.1"/>
    </source>
</evidence>
<protein>
    <recommendedName>
        <fullName evidence="4">HEAT repeat domain-containing protein</fullName>
    </recommendedName>
</protein>
<name>A0A965ZHS6_9SPHI</name>
<evidence type="ECO:0008006" key="4">
    <source>
        <dbReference type="Google" id="ProtNLM"/>
    </source>
</evidence>
<comment type="caution">
    <text evidence="2">The sequence shown here is derived from an EMBL/GenBank/DDBJ whole genome shotgun (WGS) entry which is preliminary data.</text>
</comment>
<sequence>MKRPGTLTFVLLLLIGAAAKAQTYSVPVSYKMVNQADFIKYEPDVIRTVDWLEQTPWTEEPQKRRAATDFLFKWIQDSPTITMELMPALMDLTDRNNKLLAIFMGAYVKYAIGYPDYTKDAANFAAVKALIAKYKAEPTHTKDRDIERLIKLDKDGQLEDWVHTEYQKPAQQ</sequence>
<feature type="chain" id="PRO_5037539684" description="HEAT repeat domain-containing protein" evidence="1">
    <location>
        <begin position="22"/>
        <end position="172"/>
    </location>
</feature>
<proteinExistence type="predicted"/>
<reference evidence="2" key="1">
    <citation type="submission" date="2020-01" db="EMBL/GenBank/DDBJ databases">
        <authorList>
            <person name="Seo Y.L."/>
        </authorList>
    </citation>
    <scope>NUCLEOTIDE SEQUENCE</scope>
    <source>
        <strain evidence="2">R11</strain>
    </source>
</reference>
<keyword evidence="3" id="KW-1185">Reference proteome</keyword>
<feature type="signal peptide" evidence="1">
    <location>
        <begin position="1"/>
        <end position="21"/>
    </location>
</feature>
<gene>
    <name evidence="2" type="ORF">GSY63_18325</name>
</gene>